<name>A0A6M3MAV2_9ZZZZ</name>
<organism evidence="3">
    <name type="scientific">viral metagenome</name>
    <dbReference type="NCBI Taxonomy" id="1070528"/>
    <lineage>
        <taxon>unclassified sequences</taxon>
        <taxon>metagenomes</taxon>
        <taxon>organismal metagenomes</taxon>
    </lineage>
</organism>
<accession>A0A6M3MAV2</accession>
<protein>
    <submittedName>
        <fullName evidence="3">Uncharacterized protein</fullName>
    </submittedName>
</protein>
<dbReference type="EMBL" id="MT143882">
    <property type="protein sequence ID" value="QJB04408.1"/>
    <property type="molecule type" value="Genomic_DNA"/>
</dbReference>
<feature type="region of interest" description="Disordered" evidence="1">
    <location>
        <begin position="141"/>
        <end position="164"/>
    </location>
</feature>
<proteinExistence type="predicted"/>
<evidence type="ECO:0000256" key="1">
    <source>
        <dbReference type="SAM" id="MobiDB-lite"/>
    </source>
</evidence>
<gene>
    <name evidence="2" type="ORF">MM171A00411_0038</name>
    <name evidence="3" type="ORF">MM171B00292_0009</name>
</gene>
<evidence type="ECO:0000313" key="2">
    <source>
        <dbReference type="EMBL" id="QJB00576.1"/>
    </source>
</evidence>
<dbReference type="AlphaFoldDB" id="A0A6M3MAV2"/>
<dbReference type="EMBL" id="MT143696">
    <property type="protein sequence ID" value="QJB00576.1"/>
    <property type="molecule type" value="Genomic_DNA"/>
</dbReference>
<sequence>MPWELIKIKQTSRAMLEGVISIRKNEIAISRDLVDKYFRKSPTPAIAPVVPGEIFSNIQLFINRETGEMGLHPSTDNEGYKLKGRTGKTSCVLNTRRFLREHPIKVAYYTPRWDPGSTLLIIKVWDADVSHLRAMHQLQDQDEAEDIQNEAQIEQPSEEDRDQPTVDFCPECEELGFKSGICPHCGYHEKVTCPKGFNKPLEKEEQICRDCGDYKRAWGDRPAACKWEGWDE</sequence>
<reference evidence="3" key="1">
    <citation type="submission" date="2020-03" db="EMBL/GenBank/DDBJ databases">
        <title>The deep terrestrial virosphere.</title>
        <authorList>
            <person name="Holmfeldt K."/>
            <person name="Nilsson E."/>
            <person name="Simone D."/>
            <person name="Lopez-Fernandez M."/>
            <person name="Wu X."/>
            <person name="de Brujin I."/>
            <person name="Lundin D."/>
            <person name="Andersson A."/>
            <person name="Bertilsson S."/>
            <person name="Dopson M."/>
        </authorList>
    </citation>
    <scope>NUCLEOTIDE SEQUENCE</scope>
    <source>
        <strain evidence="2">MM171A00411</strain>
        <strain evidence="3">MM171B00292</strain>
    </source>
</reference>
<evidence type="ECO:0000313" key="3">
    <source>
        <dbReference type="EMBL" id="QJB04408.1"/>
    </source>
</evidence>